<evidence type="ECO:0000313" key="9">
    <source>
        <dbReference type="EMBL" id="PMD27453.1"/>
    </source>
</evidence>
<feature type="compositionally biased region" description="Acidic residues" evidence="8">
    <location>
        <begin position="173"/>
        <end position="191"/>
    </location>
</feature>
<keyword evidence="5 7" id="KW-0687">Ribonucleoprotein</keyword>
<dbReference type="PIRSF" id="PIRSF017300">
    <property type="entry name" value="snoRNP_Mpp10"/>
    <property type="match status" value="1"/>
</dbReference>
<evidence type="ECO:0000256" key="6">
    <source>
        <dbReference type="ARBA" id="ARBA00029455"/>
    </source>
</evidence>
<feature type="region of interest" description="Disordered" evidence="8">
    <location>
        <begin position="663"/>
        <end position="716"/>
    </location>
</feature>
<dbReference type="OrthoDB" id="445326at2759"/>
<dbReference type="AlphaFoldDB" id="A0A2J6QMF3"/>
<dbReference type="GO" id="GO:0005732">
    <property type="term" value="C:sno(s)RNA-containing ribonucleoprotein complex"/>
    <property type="evidence" value="ECO:0007669"/>
    <property type="project" value="UniProtKB-UniRule"/>
</dbReference>
<comment type="similarity">
    <text evidence="6 7">Belongs to the MPP10 family.</text>
</comment>
<name>A0A2J6QMF3_9HELO</name>
<keyword evidence="2 7" id="KW-0690">Ribosome biogenesis</keyword>
<feature type="compositionally biased region" description="Basic and acidic residues" evidence="8">
    <location>
        <begin position="407"/>
        <end position="416"/>
    </location>
</feature>
<evidence type="ECO:0000256" key="5">
    <source>
        <dbReference type="ARBA" id="ARBA00023274"/>
    </source>
</evidence>
<keyword evidence="4 7" id="KW-0539">Nucleus</keyword>
<dbReference type="GO" id="GO:0034457">
    <property type="term" value="C:Mpp10 complex"/>
    <property type="evidence" value="ECO:0007669"/>
    <property type="project" value="UniProtKB-UniRule"/>
</dbReference>
<feature type="compositionally biased region" description="Acidic residues" evidence="8">
    <location>
        <begin position="199"/>
        <end position="233"/>
    </location>
</feature>
<dbReference type="GO" id="GO:0006364">
    <property type="term" value="P:rRNA processing"/>
    <property type="evidence" value="ECO:0007669"/>
    <property type="project" value="UniProtKB-KW"/>
</dbReference>
<dbReference type="PANTHER" id="PTHR17039">
    <property type="entry name" value="U3 SMALL NUCLEOLAR RIBONUCLEOPROTEIN PROTEIN MPP10"/>
    <property type="match status" value="1"/>
</dbReference>
<dbReference type="PANTHER" id="PTHR17039:SF0">
    <property type="entry name" value="U3 SMALL NUCLEOLAR RIBONUCLEOPROTEIN PROTEIN MPP10"/>
    <property type="match status" value="1"/>
</dbReference>
<dbReference type="Proteomes" id="UP000235672">
    <property type="component" value="Unassembled WGS sequence"/>
</dbReference>
<evidence type="ECO:0000256" key="4">
    <source>
        <dbReference type="ARBA" id="ARBA00023242"/>
    </source>
</evidence>
<dbReference type="Pfam" id="PF04006">
    <property type="entry name" value="Mpp10"/>
    <property type="match status" value="1"/>
</dbReference>
<evidence type="ECO:0000313" key="10">
    <source>
        <dbReference type="Proteomes" id="UP000235672"/>
    </source>
</evidence>
<feature type="compositionally biased region" description="Basic residues" evidence="8">
    <location>
        <begin position="682"/>
        <end position="694"/>
    </location>
</feature>
<comment type="subcellular location">
    <subcellularLocation>
        <location evidence="1 7">Nucleus</location>
        <location evidence="1 7">Nucleolus</location>
    </subcellularLocation>
</comment>
<protein>
    <recommendedName>
        <fullName evidence="7">U3 small nucleolar ribonucleoprotein protein MPP10</fullName>
    </recommendedName>
</protein>
<dbReference type="STRING" id="1745343.A0A2J6QMF3"/>
<accession>A0A2J6QMF3</accession>
<evidence type="ECO:0000256" key="2">
    <source>
        <dbReference type="ARBA" id="ARBA00022517"/>
    </source>
</evidence>
<dbReference type="EMBL" id="KZ613466">
    <property type="protein sequence ID" value="PMD27453.1"/>
    <property type="molecule type" value="Genomic_DNA"/>
</dbReference>
<proteinExistence type="inferred from homology"/>
<reference evidence="9 10" key="1">
    <citation type="submission" date="2016-05" db="EMBL/GenBank/DDBJ databases">
        <title>A degradative enzymes factory behind the ericoid mycorrhizal symbiosis.</title>
        <authorList>
            <consortium name="DOE Joint Genome Institute"/>
            <person name="Martino E."/>
            <person name="Morin E."/>
            <person name="Grelet G."/>
            <person name="Kuo A."/>
            <person name="Kohler A."/>
            <person name="Daghino S."/>
            <person name="Barry K."/>
            <person name="Choi C."/>
            <person name="Cichocki N."/>
            <person name="Clum A."/>
            <person name="Copeland A."/>
            <person name="Hainaut M."/>
            <person name="Haridas S."/>
            <person name="Labutti K."/>
            <person name="Lindquist E."/>
            <person name="Lipzen A."/>
            <person name="Khouja H.-R."/>
            <person name="Murat C."/>
            <person name="Ohm R."/>
            <person name="Olson A."/>
            <person name="Spatafora J."/>
            <person name="Veneault-Fourrey C."/>
            <person name="Henrissat B."/>
            <person name="Grigoriev I."/>
            <person name="Martin F."/>
            <person name="Perotto S."/>
        </authorList>
    </citation>
    <scope>NUCLEOTIDE SEQUENCE [LARGE SCALE GENOMIC DNA]</scope>
    <source>
        <strain evidence="9 10">UAMH 7357</strain>
    </source>
</reference>
<feature type="region of interest" description="Disordered" evidence="8">
    <location>
        <begin position="266"/>
        <end position="449"/>
    </location>
</feature>
<dbReference type="GO" id="GO:0032040">
    <property type="term" value="C:small-subunit processome"/>
    <property type="evidence" value="ECO:0007669"/>
    <property type="project" value="TreeGrafter"/>
</dbReference>
<feature type="compositionally biased region" description="Low complexity" evidence="8">
    <location>
        <begin position="1"/>
        <end position="19"/>
    </location>
</feature>
<feature type="compositionally biased region" description="Acidic residues" evidence="8">
    <location>
        <begin position="147"/>
        <end position="162"/>
    </location>
</feature>
<evidence type="ECO:0000256" key="8">
    <source>
        <dbReference type="SAM" id="MobiDB-lite"/>
    </source>
</evidence>
<feature type="region of interest" description="Disordered" evidence="8">
    <location>
        <begin position="1"/>
        <end position="28"/>
    </location>
</feature>
<evidence type="ECO:0000256" key="7">
    <source>
        <dbReference type="PIRNR" id="PIRNR017300"/>
    </source>
</evidence>
<feature type="compositionally biased region" description="Acidic residues" evidence="8">
    <location>
        <begin position="276"/>
        <end position="286"/>
    </location>
</feature>
<feature type="compositionally biased region" description="Acidic residues" evidence="8">
    <location>
        <begin position="335"/>
        <end position="354"/>
    </location>
</feature>
<evidence type="ECO:0000256" key="1">
    <source>
        <dbReference type="ARBA" id="ARBA00004604"/>
    </source>
</evidence>
<dbReference type="InterPro" id="IPR012173">
    <property type="entry name" value="Mpp10"/>
</dbReference>
<feature type="compositionally biased region" description="Basic and acidic residues" evidence="8">
    <location>
        <begin position="695"/>
        <end position="716"/>
    </location>
</feature>
<feature type="region of interest" description="Disordered" evidence="8">
    <location>
        <begin position="147"/>
        <end position="252"/>
    </location>
</feature>
<feature type="compositionally biased region" description="Basic and acidic residues" evidence="8">
    <location>
        <begin position="363"/>
        <end position="396"/>
    </location>
</feature>
<keyword evidence="3 7" id="KW-0698">rRNA processing</keyword>
<feature type="compositionally biased region" description="Acidic residues" evidence="8">
    <location>
        <begin position="306"/>
        <end position="322"/>
    </location>
</feature>
<evidence type="ECO:0000256" key="3">
    <source>
        <dbReference type="ARBA" id="ARBA00022552"/>
    </source>
</evidence>
<gene>
    <name evidence="9" type="ORF">NA56DRAFT_684815</name>
</gene>
<sequence length="754" mass="83755">MANTGSTTSSMTSTSHTMTALPSATKSSVLPARTTVIPSPMADLLKALAPANRHAFIAPPPTLPDTSLAFVKETLDTYAGKLGEEQAERLKEQRKKRKRGEGPKEDGEVLKIRRVHTEGFEVEQVWEQARRVIDALRGDAERALEELGEVDVESEEEAETEDGGAKLLKFGEDGFEVGSDDDSLEEEQDISEPEKEDGSEAEGINEDGSADEMEIDSLDDEDHFDDEEEDGEEASGVFGEDPHGLNDGFFSIEEFNKQTEFLERQDAAGDLYTGEASDEEEIDWDVDPMAMAEKPVSSSRRAAAMDVEDDEDEEMEDDEEDGPTFGNVDLNAPEGESEDEDEDEDLEMDEDVEPTGDNTNDILYKDFFEPPPRKAGKGERQADYLERQSRKAKATEPEDEAAGIERAIADVRRDLFDDLSEEEGSGNALSDVDTADPKSRKSAHERRQAKLAEEIRRLEAASVAKREWTLAGEARAADRPLNSLLEEDLDFERTGKPVLEVTAEVTESIEELIKRRILAQEFDEVIRRRPDSVPTNTRRGAFELDDSKPQQSLAEMYEEEHVKAHNPDTYVSKADEKLRKEEKEIEGLWKEVSAKLDALSSWHYKPKPPAPSLTVVSDVATVAMEDAQPTTASAISGGSSMLAPQEIYKAGKEKKSIEKGEIVPKSGAPVARQEMTREEKLRRRRREKERIRKRGGVELDQRPESKKTKQKRETLGELKKGGVKVIGRKGDVRDVEGNKVQAAKVISGAGGFKL</sequence>
<comment type="function">
    <text evidence="7">Involved in nucleolar processing of pre-18S ribosomal RNA.</text>
</comment>
<keyword evidence="10" id="KW-1185">Reference proteome</keyword>
<organism evidence="9 10">
    <name type="scientific">Hyaloscypha hepaticicola</name>
    <dbReference type="NCBI Taxonomy" id="2082293"/>
    <lineage>
        <taxon>Eukaryota</taxon>
        <taxon>Fungi</taxon>
        <taxon>Dikarya</taxon>
        <taxon>Ascomycota</taxon>
        <taxon>Pezizomycotina</taxon>
        <taxon>Leotiomycetes</taxon>
        <taxon>Helotiales</taxon>
        <taxon>Hyaloscyphaceae</taxon>
        <taxon>Hyaloscypha</taxon>
    </lineage>
</organism>